<accession>A0AA88S7A5</accession>
<evidence type="ECO:0000256" key="4">
    <source>
        <dbReference type="ARBA" id="ARBA00012733"/>
    </source>
</evidence>
<feature type="transmembrane region" description="Helical" evidence="11">
    <location>
        <begin position="20"/>
        <end position="43"/>
    </location>
</feature>
<dbReference type="InterPro" id="IPR018499">
    <property type="entry name" value="Tetraspanin/Peripherin"/>
</dbReference>
<dbReference type="EC" id="3.2.1.18" evidence="4"/>
<dbReference type="CDD" id="cd15482">
    <property type="entry name" value="Sialidase_non-viral"/>
    <property type="match status" value="1"/>
</dbReference>
<evidence type="ECO:0000256" key="11">
    <source>
        <dbReference type="SAM" id="Phobius"/>
    </source>
</evidence>
<keyword evidence="6" id="KW-0443">Lipid metabolism</keyword>
<dbReference type="Pfam" id="PF13088">
    <property type="entry name" value="BNR_2"/>
    <property type="match status" value="1"/>
</dbReference>
<evidence type="ECO:0000256" key="1">
    <source>
        <dbReference type="ARBA" id="ARBA00000427"/>
    </source>
</evidence>
<keyword evidence="7 11" id="KW-1133">Transmembrane helix</keyword>
<evidence type="ECO:0000256" key="10">
    <source>
        <dbReference type="ARBA" id="ARBA00023295"/>
    </source>
</evidence>
<comment type="subcellular location">
    <subcellularLocation>
        <location evidence="2">Membrane</location>
        <topology evidence="2">Multi-pass membrane protein</topology>
    </subcellularLocation>
</comment>
<comment type="similarity">
    <text evidence="3">Belongs to the glycosyl hydrolase 33 family.</text>
</comment>
<dbReference type="InterPro" id="IPR011040">
    <property type="entry name" value="Sialidase"/>
</dbReference>
<comment type="caution">
    <text evidence="13">The sequence shown here is derived from an EMBL/GenBank/DDBJ whole genome shotgun (WGS) entry which is preliminary data.</text>
</comment>
<evidence type="ECO:0000259" key="12">
    <source>
        <dbReference type="Pfam" id="PF13088"/>
    </source>
</evidence>
<evidence type="ECO:0000313" key="14">
    <source>
        <dbReference type="Proteomes" id="UP001187315"/>
    </source>
</evidence>
<dbReference type="AlphaFoldDB" id="A0AA88S7A5"/>
<dbReference type="SUPFAM" id="SSF50939">
    <property type="entry name" value="Sialidases"/>
    <property type="match status" value="1"/>
</dbReference>
<dbReference type="GO" id="GO:0006689">
    <property type="term" value="P:ganglioside catabolic process"/>
    <property type="evidence" value="ECO:0007669"/>
    <property type="project" value="TreeGrafter"/>
</dbReference>
<keyword evidence="8 11" id="KW-0472">Membrane</keyword>
<dbReference type="PANTHER" id="PTHR10628">
    <property type="entry name" value="SIALIDASE"/>
    <property type="match status" value="1"/>
</dbReference>
<keyword evidence="6" id="KW-0442">Lipid degradation</keyword>
<dbReference type="SUPFAM" id="SSF48652">
    <property type="entry name" value="Tetraspanin"/>
    <property type="match status" value="1"/>
</dbReference>
<dbReference type="Proteomes" id="UP001187315">
    <property type="component" value="Unassembled WGS sequence"/>
</dbReference>
<name>A0AA88S7A5_TACVA</name>
<dbReference type="InterPro" id="IPR036278">
    <property type="entry name" value="Sialidase_sf"/>
</dbReference>
<dbReference type="Gene3D" id="1.10.1450.10">
    <property type="entry name" value="Tetraspanin"/>
    <property type="match status" value="1"/>
</dbReference>
<evidence type="ECO:0000256" key="9">
    <source>
        <dbReference type="ARBA" id="ARBA00023277"/>
    </source>
</evidence>
<evidence type="ECO:0000256" key="2">
    <source>
        <dbReference type="ARBA" id="ARBA00004141"/>
    </source>
</evidence>
<evidence type="ECO:0000256" key="6">
    <source>
        <dbReference type="ARBA" id="ARBA00022963"/>
    </source>
</evidence>
<keyword evidence="9" id="KW-0119">Carbohydrate metabolism</keyword>
<protein>
    <recommendedName>
        <fullName evidence="4">exo-alpha-sialidase</fullName>
        <ecNumber evidence="4">3.2.1.18</ecNumber>
    </recommendedName>
</protein>
<evidence type="ECO:0000256" key="7">
    <source>
        <dbReference type="ARBA" id="ARBA00022989"/>
    </source>
</evidence>
<organism evidence="13 14">
    <name type="scientific">Tachysurus vachellii</name>
    <name type="common">Darkbarbel catfish</name>
    <name type="synonym">Pelteobagrus vachellii</name>
    <dbReference type="NCBI Taxonomy" id="175792"/>
    <lineage>
        <taxon>Eukaryota</taxon>
        <taxon>Metazoa</taxon>
        <taxon>Chordata</taxon>
        <taxon>Craniata</taxon>
        <taxon>Vertebrata</taxon>
        <taxon>Euteleostomi</taxon>
        <taxon>Actinopterygii</taxon>
        <taxon>Neopterygii</taxon>
        <taxon>Teleostei</taxon>
        <taxon>Ostariophysi</taxon>
        <taxon>Siluriformes</taxon>
        <taxon>Bagridae</taxon>
        <taxon>Tachysurus</taxon>
    </lineage>
</organism>
<gene>
    <name evidence="13" type="ORF">Q7C36_017782</name>
</gene>
<keyword evidence="14" id="KW-1185">Reference proteome</keyword>
<dbReference type="GO" id="GO:0005737">
    <property type="term" value="C:cytoplasm"/>
    <property type="evidence" value="ECO:0007669"/>
    <property type="project" value="TreeGrafter"/>
</dbReference>
<proteinExistence type="inferred from homology"/>
<keyword evidence="10" id="KW-0378">Hydrolase</keyword>
<keyword evidence="5 11" id="KW-0812">Transmembrane</keyword>
<feature type="domain" description="Sialidase" evidence="12">
    <location>
        <begin position="237"/>
        <end position="533"/>
    </location>
</feature>
<dbReference type="InterPro" id="IPR026856">
    <property type="entry name" value="Sialidase_fam"/>
</dbReference>
<evidence type="ECO:0000256" key="3">
    <source>
        <dbReference type="ARBA" id="ARBA00009348"/>
    </source>
</evidence>
<dbReference type="Pfam" id="PF00335">
    <property type="entry name" value="Tetraspanin"/>
    <property type="match status" value="1"/>
</dbReference>
<reference evidence="13" key="1">
    <citation type="submission" date="2023-08" db="EMBL/GenBank/DDBJ databases">
        <title>Pelteobagrus vachellii genome.</title>
        <authorList>
            <person name="Liu H."/>
        </authorList>
    </citation>
    <scope>NUCLEOTIDE SEQUENCE</scope>
    <source>
        <strain evidence="13">PRFRI_2022a</strain>
        <tissue evidence="13">Muscle</tissue>
    </source>
</reference>
<dbReference type="PANTHER" id="PTHR10628:SF23">
    <property type="entry name" value="SIALIDASE-3"/>
    <property type="match status" value="1"/>
</dbReference>
<keyword evidence="10" id="KW-0326">Glycosidase</keyword>
<comment type="catalytic activity">
    <reaction evidence="1">
        <text>Hydrolysis of alpha-(2-&gt;3)-, alpha-(2-&gt;6)-, alpha-(2-&gt;8)- glycosidic linkages of terminal sialic acid residues in oligosaccharides, glycoproteins, glycolipids, colominic acid and synthetic substrates.</text>
        <dbReference type="EC" id="3.2.1.18"/>
    </reaction>
</comment>
<dbReference type="EMBL" id="JAVHJS010000018">
    <property type="protein sequence ID" value="KAK2829792.1"/>
    <property type="molecule type" value="Genomic_DNA"/>
</dbReference>
<dbReference type="InterPro" id="IPR008952">
    <property type="entry name" value="Tetraspanin_EC2_sf"/>
</dbReference>
<dbReference type="Gene3D" id="2.120.10.10">
    <property type="match status" value="1"/>
</dbReference>
<dbReference type="GO" id="GO:0016020">
    <property type="term" value="C:membrane"/>
    <property type="evidence" value="ECO:0007669"/>
    <property type="project" value="UniProtKB-SubCell"/>
</dbReference>
<sequence length="562" mass="64052">MVTGFLGCLGALKEQRCLLMTFFVILLLLFLTEAALFLLLGLFHEELDHKAKENLIEGMMDYDRNPDLKKSWDSMQRIFKCCGVSNHTDWYNRTTEGPPPESCCRDHMPPCHRWEEPCYEKAKAWVLDNITWVLGFGVCLGIMQISETRFNILLVSDERLETLNLSLNLCSTHSTLSTQEKTDQTSVVQKQPEQIKSQFGEMGNSTGRHRETPGLSPTPLFTNTFYRIPALIYIDQTFLAFAEKRTSIKDEHAKVLVLNRGKRQNGSVQWSGVEELKEAKMLDYRTMNPCPVYDKQNKRLFLFFICVYDSITEQEQIKTGKNAARLCYITSSDIGKTWSNFTDLTESVIGDEIYNWATFGVGPGHGLQMKDGRLIVPAYAYYKYTFSTKPYSFAFYSDDNGTTWSFGKKLSVTSTECEMAEVTIKGKNVLYCSARSTKGHRVEAFSEDGGKSFQKIRCNAKLVEPPSGCQGSVVSFKHGKETWLMFSHTTDKKERKNLGIYLNKTPKNPAGWAEPYIINPSTSEYSDVVYCEENFACLLERTTDNSKEIVFVEFKLSDMPNL</sequence>
<evidence type="ECO:0000256" key="5">
    <source>
        <dbReference type="ARBA" id="ARBA00022692"/>
    </source>
</evidence>
<evidence type="ECO:0000313" key="13">
    <source>
        <dbReference type="EMBL" id="KAK2829792.1"/>
    </source>
</evidence>
<dbReference type="GO" id="GO:0004308">
    <property type="term" value="F:exo-alpha-sialidase activity"/>
    <property type="evidence" value="ECO:0007669"/>
    <property type="project" value="UniProtKB-EC"/>
</dbReference>
<evidence type="ECO:0000256" key="8">
    <source>
        <dbReference type="ARBA" id="ARBA00023136"/>
    </source>
</evidence>
<dbReference type="GO" id="GO:0009313">
    <property type="term" value="P:oligosaccharide catabolic process"/>
    <property type="evidence" value="ECO:0007669"/>
    <property type="project" value="TreeGrafter"/>
</dbReference>